<dbReference type="InterPro" id="IPR012349">
    <property type="entry name" value="Split_barrel_FMN-bd"/>
</dbReference>
<keyword evidence="1" id="KW-0560">Oxidoreductase</keyword>
<dbReference type="OrthoDB" id="9776211at2"/>
<gene>
    <name evidence="3" type="ORF">CRENPOLYSF2_250008</name>
</gene>
<keyword evidence="4" id="KW-1185">Reference proteome</keyword>
<reference evidence="4" key="1">
    <citation type="submission" date="2017-02" db="EMBL/GenBank/DDBJ databases">
        <authorList>
            <person name="Daims H."/>
        </authorList>
    </citation>
    <scope>NUCLEOTIDE SEQUENCE [LARGE SCALE GENOMIC DNA]</scope>
</reference>
<dbReference type="InterPro" id="IPR052019">
    <property type="entry name" value="F420H2_bilvrd_red/Heme_oxyg"/>
</dbReference>
<evidence type="ECO:0000256" key="1">
    <source>
        <dbReference type="ARBA" id="ARBA00023002"/>
    </source>
</evidence>
<dbReference type="Gene3D" id="2.30.110.10">
    <property type="entry name" value="Electron Transport, Fmn-binding Protein, Chain A"/>
    <property type="match status" value="1"/>
</dbReference>
<accession>A0A1R4H742</accession>
<organism evidence="3 4">
    <name type="scientific">Crenothrix polyspora</name>
    <dbReference type="NCBI Taxonomy" id="360316"/>
    <lineage>
        <taxon>Bacteria</taxon>
        <taxon>Pseudomonadati</taxon>
        <taxon>Pseudomonadota</taxon>
        <taxon>Gammaproteobacteria</taxon>
        <taxon>Methylococcales</taxon>
        <taxon>Crenotrichaceae</taxon>
        <taxon>Crenothrix</taxon>
    </lineage>
</organism>
<dbReference type="RefSeq" id="WP_087146785.1">
    <property type="nucleotide sequence ID" value="NZ_FUKJ01000168.1"/>
</dbReference>
<name>A0A1R4H742_9GAMM</name>
<evidence type="ECO:0000313" key="3">
    <source>
        <dbReference type="EMBL" id="SJM92009.1"/>
    </source>
</evidence>
<feature type="domain" description="Pyridoxamine 5'-phosphate oxidase N-terminal" evidence="2">
    <location>
        <begin position="16"/>
        <end position="145"/>
    </location>
</feature>
<dbReference type="GO" id="GO:0070967">
    <property type="term" value="F:coenzyme F420 binding"/>
    <property type="evidence" value="ECO:0007669"/>
    <property type="project" value="TreeGrafter"/>
</dbReference>
<protein>
    <submittedName>
        <fullName evidence="3">Pyridoxamine 5'-phosphate oxidase-related FMN-binding protein</fullName>
    </submittedName>
</protein>
<dbReference type="InterPro" id="IPR011576">
    <property type="entry name" value="Pyridox_Oxase_N"/>
</dbReference>
<dbReference type="AlphaFoldDB" id="A0A1R4H742"/>
<evidence type="ECO:0000259" key="2">
    <source>
        <dbReference type="Pfam" id="PF01243"/>
    </source>
</evidence>
<dbReference type="EMBL" id="FUKJ01000168">
    <property type="protein sequence ID" value="SJM92009.1"/>
    <property type="molecule type" value="Genomic_DNA"/>
</dbReference>
<dbReference type="GO" id="GO:0005829">
    <property type="term" value="C:cytosol"/>
    <property type="evidence" value="ECO:0007669"/>
    <property type="project" value="TreeGrafter"/>
</dbReference>
<dbReference type="SUPFAM" id="SSF50475">
    <property type="entry name" value="FMN-binding split barrel"/>
    <property type="match status" value="1"/>
</dbReference>
<sequence length="164" mass="18339">MSEINPQELQDLATSYQTLIASRQTLLLSTASASGVPDISYAPFVRDHAGVFYLYVSKMACHTTNLLNNPQASILFIRSESESRNLFARERAVLNCSVQEISRNDAIYPDRLQALQEKFGEVVSVLRSLSDFHLFALRPENGRYVIGFGRAFAINVQDGTLLHI</sequence>
<proteinExistence type="predicted"/>
<dbReference type="GO" id="GO:0016627">
    <property type="term" value="F:oxidoreductase activity, acting on the CH-CH group of donors"/>
    <property type="evidence" value="ECO:0007669"/>
    <property type="project" value="TreeGrafter"/>
</dbReference>
<dbReference type="Pfam" id="PF01243">
    <property type="entry name" value="PNPOx_N"/>
    <property type="match status" value="1"/>
</dbReference>
<dbReference type="InterPro" id="IPR014419">
    <property type="entry name" value="HutZ"/>
</dbReference>
<dbReference type="PIRSF" id="PIRSF004633">
    <property type="entry name" value="UCP_PLP_oxd"/>
    <property type="match status" value="1"/>
</dbReference>
<evidence type="ECO:0000313" key="4">
    <source>
        <dbReference type="Proteomes" id="UP000195442"/>
    </source>
</evidence>
<dbReference type="PANTHER" id="PTHR35176">
    <property type="entry name" value="HEME OXYGENASE HI_0854-RELATED"/>
    <property type="match status" value="1"/>
</dbReference>
<dbReference type="PANTHER" id="PTHR35176:SF6">
    <property type="entry name" value="HEME OXYGENASE HI_0854-RELATED"/>
    <property type="match status" value="1"/>
</dbReference>
<dbReference type="Proteomes" id="UP000195442">
    <property type="component" value="Unassembled WGS sequence"/>
</dbReference>